<evidence type="ECO:0000313" key="2">
    <source>
        <dbReference type="EMBL" id="PVH66768.1"/>
    </source>
</evidence>
<feature type="compositionally biased region" description="Polar residues" evidence="1">
    <location>
        <begin position="28"/>
        <end position="41"/>
    </location>
</feature>
<sequence>MSRACTQPSTVHWNNGLNSSASFRTTASSCSSTERQISSATEGAPGGGKCAPISAGTSATNTREVPNECPVGKARAPRLPTPPKSCRSTGAWAPRCVLGAGVATSRPGHGQC</sequence>
<dbReference type="Gramene" id="PVH66768">
    <property type="protein sequence ID" value="PVH66768"/>
    <property type="gene ID" value="PAHAL_1G342200"/>
</dbReference>
<dbReference type="EMBL" id="CM008046">
    <property type="protein sequence ID" value="PVH66768.1"/>
    <property type="molecule type" value="Genomic_DNA"/>
</dbReference>
<name>A0A2T8KX59_9POAL</name>
<accession>A0A2T8KX59</accession>
<feature type="region of interest" description="Disordered" evidence="1">
    <location>
        <begin position="28"/>
        <end position="88"/>
    </location>
</feature>
<evidence type="ECO:0000256" key="1">
    <source>
        <dbReference type="SAM" id="MobiDB-lite"/>
    </source>
</evidence>
<gene>
    <name evidence="2" type="ORF">PAHAL_1G342200</name>
</gene>
<dbReference type="AlphaFoldDB" id="A0A2T8KX59"/>
<dbReference type="Proteomes" id="UP000243499">
    <property type="component" value="Chromosome 1"/>
</dbReference>
<organism evidence="2">
    <name type="scientific">Panicum hallii</name>
    <dbReference type="NCBI Taxonomy" id="206008"/>
    <lineage>
        <taxon>Eukaryota</taxon>
        <taxon>Viridiplantae</taxon>
        <taxon>Streptophyta</taxon>
        <taxon>Embryophyta</taxon>
        <taxon>Tracheophyta</taxon>
        <taxon>Spermatophyta</taxon>
        <taxon>Magnoliopsida</taxon>
        <taxon>Liliopsida</taxon>
        <taxon>Poales</taxon>
        <taxon>Poaceae</taxon>
        <taxon>PACMAD clade</taxon>
        <taxon>Panicoideae</taxon>
        <taxon>Panicodae</taxon>
        <taxon>Paniceae</taxon>
        <taxon>Panicinae</taxon>
        <taxon>Panicum</taxon>
        <taxon>Panicum sect. Panicum</taxon>
    </lineage>
</organism>
<feature type="compositionally biased region" description="Polar residues" evidence="1">
    <location>
        <begin position="55"/>
        <end position="64"/>
    </location>
</feature>
<reference evidence="2" key="1">
    <citation type="submission" date="2018-04" db="EMBL/GenBank/DDBJ databases">
        <title>WGS assembly of Panicum hallii.</title>
        <authorList>
            <person name="Lovell J."/>
            <person name="Jenkins J."/>
            <person name="Lowry D."/>
            <person name="Mamidi S."/>
            <person name="Sreedasyam A."/>
            <person name="Weng X."/>
            <person name="Barry K."/>
            <person name="Bonette J."/>
            <person name="Campitelli B."/>
            <person name="Daum C."/>
            <person name="Gordon S."/>
            <person name="Gould B."/>
            <person name="Lipzen A."/>
            <person name="Macqueen A."/>
            <person name="Palacio-Mejia J."/>
            <person name="Plott C."/>
            <person name="Shakirov E."/>
            <person name="Shu S."/>
            <person name="Yoshinaga Y."/>
            <person name="Zane M."/>
            <person name="Rokhsar D."/>
            <person name="Grimwood J."/>
            <person name="Schmutz J."/>
            <person name="Juenger T."/>
        </authorList>
    </citation>
    <scope>NUCLEOTIDE SEQUENCE [LARGE SCALE GENOMIC DNA]</scope>
    <source>
        <strain evidence="2">FIL2</strain>
    </source>
</reference>
<proteinExistence type="predicted"/>
<protein>
    <submittedName>
        <fullName evidence="2">Uncharacterized protein</fullName>
    </submittedName>
</protein>